<keyword evidence="3" id="KW-0677">Repeat</keyword>
<protein>
    <submittedName>
        <fullName evidence="8">Transducin beta-like protein 3</fullName>
    </submittedName>
</protein>
<comment type="caution">
    <text evidence="8">The sequence shown here is derived from an EMBL/GenBank/DDBJ whole genome shotgun (WGS) entry which is preliminary data.</text>
</comment>
<feature type="repeat" description="WD" evidence="5">
    <location>
        <begin position="113"/>
        <end position="147"/>
    </location>
</feature>
<feature type="repeat" description="WD" evidence="5">
    <location>
        <begin position="614"/>
        <end position="645"/>
    </location>
</feature>
<dbReference type="PROSITE" id="PS50294">
    <property type="entry name" value="WD_REPEATS_REGION"/>
    <property type="match status" value="6"/>
</dbReference>
<feature type="repeat" description="WD" evidence="5">
    <location>
        <begin position="488"/>
        <end position="521"/>
    </location>
</feature>
<feature type="repeat" description="WD" evidence="5">
    <location>
        <begin position="155"/>
        <end position="198"/>
    </location>
</feature>
<dbReference type="CDD" id="cd00200">
    <property type="entry name" value="WD40"/>
    <property type="match status" value="1"/>
</dbReference>
<dbReference type="GO" id="GO:0032040">
    <property type="term" value="C:small-subunit processome"/>
    <property type="evidence" value="ECO:0007669"/>
    <property type="project" value="InterPro"/>
</dbReference>
<feature type="region of interest" description="Disordered" evidence="6">
    <location>
        <begin position="805"/>
        <end position="873"/>
    </location>
</feature>
<dbReference type="InterPro" id="IPR013934">
    <property type="entry name" value="Utp13_C"/>
</dbReference>
<dbReference type="InterPro" id="IPR020472">
    <property type="entry name" value="WD40_PAC1"/>
</dbReference>
<organism evidence="8 9">
    <name type="scientific">Sesamum angolense</name>
    <dbReference type="NCBI Taxonomy" id="2727404"/>
    <lineage>
        <taxon>Eukaryota</taxon>
        <taxon>Viridiplantae</taxon>
        <taxon>Streptophyta</taxon>
        <taxon>Embryophyta</taxon>
        <taxon>Tracheophyta</taxon>
        <taxon>Spermatophyta</taxon>
        <taxon>Magnoliopsida</taxon>
        <taxon>eudicotyledons</taxon>
        <taxon>Gunneridae</taxon>
        <taxon>Pentapetalae</taxon>
        <taxon>asterids</taxon>
        <taxon>lamiids</taxon>
        <taxon>Lamiales</taxon>
        <taxon>Pedaliaceae</taxon>
        <taxon>Sesamum</taxon>
    </lineage>
</organism>
<dbReference type="PROSITE" id="PS00678">
    <property type="entry name" value="WD_REPEATS_1"/>
    <property type="match status" value="2"/>
</dbReference>
<accession>A0AAE1TB78</accession>
<reference evidence="8" key="1">
    <citation type="submission" date="2020-06" db="EMBL/GenBank/DDBJ databases">
        <authorList>
            <person name="Li T."/>
            <person name="Hu X."/>
            <person name="Zhang T."/>
            <person name="Song X."/>
            <person name="Zhang H."/>
            <person name="Dai N."/>
            <person name="Sheng W."/>
            <person name="Hou X."/>
            <person name="Wei L."/>
        </authorList>
    </citation>
    <scope>NUCLEOTIDE SEQUENCE</scope>
    <source>
        <strain evidence="8">K16</strain>
        <tissue evidence="8">Leaf</tissue>
    </source>
</reference>
<gene>
    <name evidence="8" type="ORF">Sango_2597600</name>
</gene>
<reference evidence="8" key="2">
    <citation type="journal article" date="2024" name="Plant">
        <title>Genomic evolution and insights into agronomic trait innovations of Sesamum species.</title>
        <authorList>
            <person name="Miao H."/>
            <person name="Wang L."/>
            <person name="Qu L."/>
            <person name="Liu H."/>
            <person name="Sun Y."/>
            <person name="Le M."/>
            <person name="Wang Q."/>
            <person name="Wei S."/>
            <person name="Zheng Y."/>
            <person name="Lin W."/>
            <person name="Duan Y."/>
            <person name="Cao H."/>
            <person name="Xiong S."/>
            <person name="Wang X."/>
            <person name="Wei L."/>
            <person name="Li C."/>
            <person name="Ma Q."/>
            <person name="Ju M."/>
            <person name="Zhao R."/>
            <person name="Li G."/>
            <person name="Mu C."/>
            <person name="Tian Q."/>
            <person name="Mei H."/>
            <person name="Zhang T."/>
            <person name="Gao T."/>
            <person name="Zhang H."/>
        </authorList>
    </citation>
    <scope>NUCLEOTIDE SEQUENCE</scope>
    <source>
        <strain evidence="8">K16</strain>
    </source>
</reference>
<dbReference type="InterPro" id="IPR001680">
    <property type="entry name" value="WD40_rpt"/>
</dbReference>
<evidence type="ECO:0000256" key="2">
    <source>
        <dbReference type="ARBA" id="ARBA00022574"/>
    </source>
</evidence>
<dbReference type="GO" id="GO:0000472">
    <property type="term" value="P:endonucleolytic cleavage to generate mature 5'-end of SSU-rRNA from (SSU-rRNA, 5.8S rRNA, LSU-rRNA)"/>
    <property type="evidence" value="ECO:0007669"/>
    <property type="project" value="TreeGrafter"/>
</dbReference>
<dbReference type="AlphaFoldDB" id="A0AAE1TB78"/>
<keyword evidence="9" id="KW-1185">Reference proteome</keyword>
<dbReference type="Proteomes" id="UP001289374">
    <property type="component" value="Unassembled WGS sequence"/>
</dbReference>
<proteinExistence type="predicted"/>
<comment type="subcellular location">
    <subcellularLocation>
        <location evidence="1">Nucleus</location>
        <location evidence="1">Nucleolus</location>
    </subcellularLocation>
</comment>
<evidence type="ECO:0000256" key="6">
    <source>
        <dbReference type="SAM" id="MobiDB-lite"/>
    </source>
</evidence>
<keyword evidence="2 5" id="KW-0853">WD repeat</keyword>
<evidence type="ECO:0000313" key="9">
    <source>
        <dbReference type="Proteomes" id="UP001289374"/>
    </source>
</evidence>
<sequence>MASALTLKNNYRCFQSLHQFYSGGPYAVSSDASFLVCACDDTINIIDSSNAAIKSTIQGDSEPVTALLLSPDDNFSLLRQPHPPNSCLGSLFPQMPSLLEGSIFLFLFENIFFTGHEGPVMGMACHASGGLLATAGADKKVQVWDVDGGFCTHYFKGHKGVVTSIIFHPDPNRLLLFSGGDDATVRVWNLTNKKCVATLEKHQSTVTSMAISEDGWTLLTAGRDKVPFQVFHCTYVPLITDKTMYKMGAKRIIPFCFMFVIIFSKHGKKISSSSIQFITVGERGIVRIWNSDGAVLLFEQKSSDLTVSSDKEEVRRGFTSAMMLPLGQGLLCATADQQFLMYDLEKDADHGLNLVLRKRLIGYNEEIADMKFLGEEEKFLAVATSVEQFYALIPVCQVLENTLIVTGSKDNTVRLWQSHSRRCIGVGIGHTGAVGAVAFSKKTATSLSVVAVPFWFYLLSDRTLKVWSLDGISDDIEEVSSLKAKAVVAAHDKDINSVAIAPNDSLVCSGSQDRTACIWRLPDLVSVVVLKGHKRGIWSVEFSPVDQCVITASGDKTIKIWAISDGSCLKTFEGHTSSVIRASFVTRGTQFVSCGADGLVKLWTVKTNECLATYDQHEDKIWALAIGKQTEMLATGGGDAVINLWHDSTAADKEEAFRKEEEGVLRGQELENAVIDADYTRAIRLAFELRRPHKLFELFSELGRRTNANVEIEKALTPLGKEELHLLLEYIREWNTKPKLCHIAQSVLCHVFSILPPTEIVEMKGMGEVLEGLIPYSQRHFSRIDRLERSTYLLDYTLTGMSVIEPERKETESRRRQAEEEEEEEEERSAEQEKMEAKDRSIKKRKSHKSQDRKQKKTKVAYISAAVPVSTQA</sequence>
<dbReference type="Gene3D" id="2.130.10.10">
    <property type="entry name" value="YVTN repeat-like/Quinoprotein amine dehydrogenase"/>
    <property type="match status" value="4"/>
</dbReference>
<feature type="repeat" description="WD" evidence="5">
    <location>
        <begin position="530"/>
        <end position="571"/>
    </location>
</feature>
<feature type="compositionally biased region" description="Acidic residues" evidence="6">
    <location>
        <begin position="819"/>
        <end position="828"/>
    </location>
</feature>
<evidence type="ECO:0000256" key="3">
    <source>
        <dbReference type="ARBA" id="ARBA00022737"/>
    </source>
</evidence>
<dbReference type="EMBL" id="JACGWL010000016">
    <property type="protein sequence ID" value="KAK4384736.1"/>
    <property type="molecule type" value="Genomic_DNA"/>
</dbReference>
<keyword evidence="4" id="KW-0539">Nucleus</keyword>
<dbReference type="GO" id="GO:0030686">
    <property type="term" value="C:90S preribosome"/>
    <property type="evidence" value="ECO:0007669"/>
    <property type="project" value="TreeGrafter"/>
</dbReference>
<evidence type="ECO:0000256" key="5">
    <source>
        <dbReference type="PROSITE-ProRule" id="PRU00221"/>
    </source>
</evidence>
<evidence type="ECO:0000256" key="1">
    <source>
        <dbReference type="ARBA" id="ARBA00004604"/>
    </source>
</evidence>
<dbReference type="PRINTS" id="PR00320">
    <property type="entry name" value="GPROTEINBRPT"/>
</dbReference>
<dbReference type="InterPro" id="IPR015943">
    <property type="entry name" value="WD40/YVTN_repeat-like_dom_sf"/>
</dbReference>
<feature type="repeat" description="WD" evidence="5">
    <location>
        <begin position="572"/>
        <end position="613"/>
    </location>
</feature>
<dbReference type="Pfam" id="PF08625">
    <property type="entry name" value="Utp13"/>
    <property type="match status" value="1"/>
</dbReference>
<dbReference type="Pfam" id="PF00400">
    <property type="entry name" value="WD40"/>
    <property type="match status" value="8"/>
</dbReference>
<dbReference type="GO" id="GO:0034511">
    <property type="term" value="F:U3 snoRNA binding"/>
    <property type="evidence" value="ECO:0007669"/>
    <property type="project" value="TreeGrafter"/>
</dbReference>
<dbReference type="InterPro" id="IPR019775">
    <property type="entry name" value="WD40_repeat_CS"/>
</dbReference>
<feature type="domain" description="U3 small nucleolar RNA-associated protein 13 C-terminal" evidence="7">
    <location>
        <begin position="668"/>
        <end position="801"/>
    </location>
</feature>
<feature type="compositionally biased region" description="Basic and acidic residues" evidence="6">
    <location>
        <begin position="805"/>
        <end position="818"/>
    </location>
</feature>
<dbReference type="PANTHER" id="PTHR19854:SF15">
    <property type="entry name" value="TRANSDUCIN BETA-LIKE PROTEIN 3"/>
    <property type="match status" value="1"/>
</dbReference>
<name>A0AAE1TB78_9LAMI</name>
<dbReference type="GO" id="GO:0000480">
    <property type="term" value="P:endonucleolytic cleavage in 5'-ETS of tricistronic rRNA transcript (SSU-rRNA, 5.8S rRNA, LSU-rRNA)"/>
    <property type="evidence" value="ECO:0007669"/>
    <property type="project" value="TreeGrafter"/>
</dbReference>
<dbReference type="PANTHER" id="PTHR19854">
    <property type="entry name" value="TRANSDUCIN BETA-LIKE 3"/>
    <property type="match status" value="1"/>
</dbReference>
<dbReference type="InterPro" id="IPR036322">
    <property type="entry name" value="WD40_repeat_dom_sf"/>
</dbReference>
<evidence type="ECO:0000259" key="7">
    <source>
        <dbReference type="Pfam" id="PF08625"/>
    </source>
</evidence>
<feature type="compositionally biased region" description="Basic and acidic residues" evidence="6">
    <location>
        <begin position="829"/>
        <end position="840"/>
    </location>
</feature>
<dbReference type="SUPFAM" id="SSF50978">
    <property type="entry name" value="WD40 repeat-like"/>
    <property type="match status" value="2"/>
</dbReference>
<dbReference type="SMART" id="SM00320">
    <property type="entry name" value="WD40"/>
    <property type="match status" value="10"/>
</dbReference>
<dbReference type="PROSITE" id="PS50082">
    <property type="entry name" value="WD_REPEATS_2"/>
    <property type="match status" value="7"/>
</dbReference>
<evidence type="ECO:0000256" key="4">
    <source>
        <dbReference type="ARBA" id="ARBA00023242"/>
    </source>
</evidence>
<feature type="repeat" description="WD" evidence="5">
    <location>
        <begin position="400"/>
        <end position="426"/>
    </location>
</feature>
<evidence type="ECO:0000313" key="8">
    <source>
        <dbReference type="EMBL" id="KAK4384736.1"/>
    </source>
</evidence>